<accession>A0ABT2NH70</accession>
<dbReference type="EMBL" id="JAMXFA010000042">
    <property type="protein sequence ID" value="MCT7980690.1"/>
    <property type="molecule type" value="Genomic_DNA"/>
</dbReference>
<evidence type="ECO:0000313" key="2">
    <source>
        <dbReference type="Proteomes" id="UP001525961"/>
    </source>
</evidence>
<reference evidence="1 2" key="1">
    <citation type="journal article" date="2022" name="Front. Microbiol.">
        <title>High genomic differentiation and limited gene flow indicate recent cryptic speciation within the genus Laspinema (cyanobacteria).</title>
        <authorList>
            <person name="Stanojkovic A."/>
            <person name="Skoupy S."/>
            <person name="Skaloud P."/>
            <person name="Dvorak P."/>
        </authorList>
    </citation>
    <scope>NUCLEOTIDE SEQUENCE [LARGE SCALE GENOMIC DNA]</scope>
    <source>
        <strain evidence="1 2">D3b</strain>
    </source>
</reference>
<dbReference type="SUPFAM" id="SSF55166">
    <property type="entry name" value="Hedgehog/DD-peptidase"/>
    <property type="match status" value="1"/>
</dbReference>
<dbReference type="Proteomes" id="UP001525961">
    <property type="component" value="Unassembled WGS sequence"/>
</dbReference>
<name>A0ABT2NH70_9CYAN</name>
<proteinExistence type="predicted"/>
<evidence type="ECO:0000313" key="1">
    <source>
        <dbReference type="EMBL" id="MCT7980690.1"/>
    </source>
</evidence>
<dbReference type="InterPro" id="IPR009045">
    <property type="entry name" value="Zn_M74/Hedgehog-like"/>
</dbReference>
<gene>
    <name evidence="1" type="ORF">NG792_23470</name>
</gene>
<sequence>MNGEKIGKYLTLEEFCTCTQTYRTYKDQIHPFPENLQETIPAISALIEAILDPVIDEFGRDRFRLTYGFCSKDLKRYLEKKDPVTGQKNGRVAPELDQHLAHEVNQRGKYYCNRLGASCDFLILDLSSADLVEWILARPLPFDSLYFYGENRPIHISYGPQHKRDIWTFTQGRQPTKKGIEKWVELARSIK</sequence>
<evidence type="ECO:0008006" key="3">
    <source>
        <dbReference type="Google" id="ProtNLM"/>
    </source>
</evidence>
<dbReference type="RefSeq" id="WP_261237030.1">
    <property type="nucleotide sequence ID" value="NZ_JAMXFA010000042.1"/>
</dbReference>
<comment type="caution">
    <text evidence="1">The sequence shown here is derived from an EMBL/GenBank/DDBJ whole genome shotgun (WGS) entry which is preliminary data.</text>
</comment>
<protein>
    <recommendedName>
        <fullName evidence="3">Peptidase M15</fullName>
    </recommendedName>
</protein>
<keyword evidence="2" id="KW-1185">Reference proteome</keyword>
<organism evidence="1 2">
    <name type="scientific">Laspinema olomoucense D3b</name>
    <dbReference type="NCBI Taxonomy" id="2953688"/>
    <lineage>
        <taxon>Bacteria</taxon>
        <taxon>Bacillati</taxon>
        <taxon>Cyanobacteriota</taxon>
        <taxon>Cyanophyceae</taxon>
        <taxon>Oscillatoriophycideae</taxon>
        <taxon>Oscillatoriales</taxon>
        <taxon>Laspinemataceae</taxon>
        <taxon>Laspinema</taxon>
        <taxon>Laspinema olomoucense</taxon>
    </lineage>
</organism>